<proteinExistence type="predicted"/>
<dbReference type="Proteomes" id="UP000027466">
    <property type="component" value="Unassembled WGS sequence"/>
</dbReference>
<comment type="caution">
    <text evidence="1">The sequence shown here is derived from an EMBL/GenBank/DDBJ whole genome shotgun (WGS) entry which is preliminary data.</text>
</comment>
<organism evidence="1 2">
    <name type="scientific">Caballeronia glathei</name>
    <dbReference type="NCBI Taxonomy" id="60547"/>
    <lineage>
        <taxon>Bacteria</taxon>
        <taxon>Pseudomonadati</taxon>
        <taxon>Pseudomonadota</taxon>
        <taxon>Betaproteobacteria</taxon>
        <taxon>Burkholderiales</taxon>
        <taxon>Burkholderiaceae</taxon>
        <taxon>Caballeronia</taxon>
    </lineage>
</organism>
<gene>
    <name evidence="1" type="ORF">BG61_40115</name>
</gene>
<keyword evidence="2" id="KW-1185">Reference proteome</keyword>
<dbReference type="AlphaFoldDB" id="A0A069PRJ3"/>
<reference evidence="1 2" key="1">
    <citation type="submission" date="2014-03" db="EMBL/GenBank/DDBJ databases">
        <title>Draft Genome Sequences of Four Burkholderia Strains.</title>
        <authorList>
            <person name="Liu X.Y."/>
            <person name="Li C.X."/>
            <person name="Xu J.H."/>
        </authorList>
    </citation>
    <scope>NUCLEOTIDE SEQUENCE [LARGE SCALE GENOMIC DNA]</scope>
    <source>
        <strain evidence="1 2">DSM 50014</strain>
    </source>
</reference>
<name>A0A069PRJ3_9BURK</name>
<dbReference type="EMBL" id="JFHC01000009">
    <property type="protein sequence ID" value="KDR43190.1"/>
    <property type="molecule type" value="Genomic_DNA"/>
</dbReference>
<protein>
    <submittedName>
        <fullName evidence="1">Uncharacterized protein</fullName>
    </submittedName>
</protein>
<evidence type="ECO:0000313" key="2">
    <source>
        <dbReference type="Proteomes" id="UP000027466"/>
    </source>
</evidence>
<evidence type="ECO:0000313" key="1">
    <source>
        <dbReference type="EMBL" id="KDR43190.1"/>
    </source>
</evidence>
<accession>A0A069PRJ3</accession>
<sequence length="115" mass="12274">MAARETGQPLKTSLTIVFDERRADSRAFALRARMAGACIVPLNDDIGALWFRTLLPAAGSGRSALGGLTTHADAFLIARFASGIGMRMTRRAIDARRGPGALVAWRLDHAPVQTG</sequence>
<dbReference type="STRING" id="60547.GCA_000751215_06151"/>